<feature type="compositionally biased region" description="Basic and acidic residues" evidence="2">
    <location>
        <begin position="96"/>
        <end position="106"/>
    </location>
</feature>
<protein>
    <recommendedName>
        <fullName evidence="3">CCAAT-binding factor domain-containing protein</fullName>
    </recommendedName>
</protein>
<evidence type="ECO:0000256" key="2">
    <source>
        <dbReference type="SAM" id="MobiDB-lite"/>
    </source>
</evidence>
<feature type="non-terminal residue" evidence="4">
    <location>
        <position position="1"/>
    </location>
</feature>
<evidence type="ECO:0000313" key="5">
    <source>
        <dbReference type="Proteomes" id="UP001432027"/>
    </source>
</evidence>
<evidence type="ECO:0000256" key="1">
    <source>
        <dbReference type="ARBA" id="ARBA00007797"/>
    </source>
</evidence>
<organism evidence="4 5">
    <name type="scientific">Pristionchus entomophagus</name>
    <dbReference type="NCBI Taxonomy" id="358040"/>
    <lineage>
        <taxon>Eukaryota</taxon>
        <taxon>Metazoa</taxon>
        <taxon>Ecdysozoa</taxon>
        <taxon>Nematoda</taxon>
        <taxon>Chromadorea</taxon>
        <taxon>Rhabditida</taxon>
        <taxon>Rhabditina</taxon>
        <taxon>Diplogasteromorpha</taxon>
        <taxon>Diplogasteroidea</taxon>
        <taxon>Neodiplogasteridae</taxon>
        <taxon>Pristionchus</taxon>
    </lineage>
</organism>
<accession>A0AAV5SBA6</accession>
<dbReference type="Pfam" id="PF03914">
    <property type="entry name" value="CBF"/>
    <property type="match status" value="1"/>
</dbReference>
<reference evidence="4" key="1">
    <citation type="submission" date="2023-10" db="EMBL/GenBank/DDBJ databases">
        <title>Genome assembly of Pristionchus species.</title>
        <authorList>
            <person name="Yoshida K."/>
            <person name="Sommer R.J."/>
        </authorList>
    </citation>
    <scope>NUCLEOTIDE SEQUENCE</scope>
    <source>
        <strain evidence="4">RS0144</strain>
    </source>
</reference>
<name>A0AAV5SBA6_9BILA</name>
<feature type="compositionally biased region" description="Acidic residues" evidence="2">
    <location>
        <begin position="112"/>
        <end position="129"/>
    </location>
</feature>
<dbReference type="GO" id="GO:0005634">
    <property type="term" value="C:nucleus"/>
    <property type="evidence" value="ECO:0007669"/>
    <property type="project" value="TreeGrafter"/>
</dbReference>
<gene>
    <name evidence="4" type="ORF">PENTCL1PPCAC_2281</name>
</gene>
<dbReference type="AlphaFoldDB" id="A0AAV5SBA6"/>
<feature type="compositionally biased region" description="Acidic residues" evidence="2">
    <location>
        <begin position="143"/>
        <end position="161"/>
    </location>
</feature>
<comment type="similarity">
    <text evidence="1">Belongs to the CBF/MAK21 family.</text>
</comment>
<feature type="compositionally biased region" description="Basic and acidic residues" evidence="2">
    <location>
        <begin position="130"/>
        <end position="142"/>
    </location>
</feature>
<feature type="domain" description="CCAAT-binding factor" evidence="3">
    <location>
        <begin position="2"/>
        <end position="136"/>
    </location>
</feature>
<sequence length="161" mass="18279">VKCLSLILPFSDSLSDRFYATLYRKLLDHAPSTAQHQLLDLLWKTLKTDQVVTRVRAFVKRLLQIATSESAGFSAGILILVSRLIEAKPQLIVRERDAQSEIERSEGSGGMDMEDDEEERYVDLDDDGIPLERRIKGEKKEKDEEEEGEGLESEDEVSILI</sequence>
<comment type="caution">
    <text evidence="4">The sequence shown here is derived from an EMBL/GenBank/DDBJ whole genome shotgun (WGS) entry which is preliminary data.</text>
</comment>
<dbReference type="PANTHER" id="PTHR12048:SF0">
    <property type="entry name" value="CCAAT_ENHANCER-BINDING PROTEIN ZETA"/>
    <property type="match status" value="1"/>
</dbReference>
<dbReference type="Proteomes" id="UP001432027">
    <property type="component" value="Unassembled WGS sequence"/>
</dbReference>
<evidence type="ECO:0000259" key="3">
    <source>
        <dbReference type="Pfam" id="PF03914"/>
    </source>
</evidence>
<dbReference type="PANTHER" id="PTHR12048">
    <property type="entry name" value="CCAAT-BINDING FACTOR-RELATED"/>
    <property type="match status" value="1"/>
</dbReference>
<evidence type="ECO:0000313" key="4">
    <source>
        <dbReference type="EMBL" id="GMS80105.1"/>
    </source>
</evidence>
<proteinExistence type="inferred from homology"/>
<dbReference type="EMBL" id="BTSX01000001">
    <property type="protein sequence ID" value="GMS80105.1"/>
    <property type="molecule type" value="Genomic_DNA"/>
</dbReference>
<dbReference type="InterPro" id="IPR040155">
    <property type="entry name" value="CEBPZ/Mak21-like"/>
</dbReference>
<keyword evidence="5" id="KW-1185">Reference proteome</keyword>
<dbReference type="InterPro" id="IPR005612">
    <property type="entry name" value="CCAAT-binding_factor"/>
</dbReference>
<feature type="region of interest" description="Disordered" evidence="2">
    <location>
        <begin position="96"/>
        <end position="161"/>
    </location>
</feature>
<feature type="non-terminal residue" evidence="4">
    <location>
        <position position="161"/>
    </location>
</feature>